<evidence type="ECO:0000313" key="1">
    <source>
        <dbReference type="EMBL" id="CAA9470569.1"/>
    </source>
</evidence>
<proteinExistence type="predicted"/>
<protein>
    <submittedName>
        <fullName evidence="1">Uncharacterized protein</fullName>
    </submittedName>
</protein>
<dbReference type="EMBL" id="CADCVH010000104">
    <property type="protein sequence ID" value="CAA9470569.1"/>
    <property type="molecule type" value="Genomic_DNA"/>
</dbReference>
<sequence length="158" mass="18003">MPTVAFAAHILPGREEGWRRFMQEISEVRSREYEGCRRRLGVRNESVWLARTGEGETALAYLETDKPDLLISRLASSDEPFDVWLKGRLVEFHGRGLARMPRKAAAELIFSYEDLQEGDLPVDRSEQATRDTYDAYGLSTDAAEWIFRGADPRPDAPQ</sequence>
<gene>
    <name evidence="1" type="ORF">AVDCRST_MAG02-3682</name>
</gene>
<reference evidence="1" key="1">
    <citation type="submission" date="2020-02" db="EMBL/GenBank/DDBJ databases">
        <authorList>
            <person name="Meier V. D."/>
        </authorList>
    </citation>
    <scope>NUCLEOTIDE SEQUENCE</scope>
    <source>
        <strain evidence="1">AVDCRST_MAG02</strain>
    </source>
</reference>
<dbReference type="AlphaFoldDB" id="A0A6J4RCW6"/>
<organism evidence="1">
    <name type="scientific">uncultured Rubrobacteraceae bacterium</name>
    <dbReference type="NCBI Taxonomy" id="349277"/>
    <lineage>
        <taxon>Bacteria</taxon>
        <taxon>Bacillati</taxon>
        <taxon>Actinomycetota</taxon>
        <taxon>Rubrobacteria</taxon>
        <taxon>Rubrobacterales</taxon>
        <taxon>Rubrobacteraceae</taxon>
        <taxon>environmental samples</taxon>
    </lineage>
</organism>
<accession>A0A6J4RCW6</accession>
<name>A0A6J4RCW6_9ACTN</name>